<keyword evidence="11" id="KW-0472">Membrane</keyword>
<evidence type="ECO:0000256" key="11">
    <source>
        <dbReference type="SAM" id="Phobius"/>
    </source>
</evidence>
<protein>
    <recommendedName>
        <fullName evidence="2 9">Lysophospholipase</fullName>
        <ecNumber evidence="2 9">3.1.1.5</ecNumber>
    </recommendedName>
</protein>
<keyword evidence="11" id="KW-0812">Transmembrane</keyword>
<proteinExistence type="inferred from homology"/>
<dbReference type="GO" id="GO:0004622">
    <property type="term" value="F:phosphatidylcholine lysophospholipase activity"/>
    <property type="evidence" value="ECO:0007669"/>
    <property type="project" value="UniProtKB-EC"/>
</dbReference>
<keyword evidence="7" id="KW-0325">Glycoprotein</keyword>
<keyword evidence="6 8" id="KW-0443">Lipid metabolism</keyword>
<keyword evidence="11" id="KW-1133">Transmembrane helix</keyword>
<dbReference type="EC" id="3.1.1.5" evidence="2 9"/>
<evidence type="ECO:0000256" key="2">
    <source>
        <dbReference type="ARBA" id="ARBA00013274"/>
    </source>
</evidence>
<evidence type="ECO:0000256" key="4">
    <source>
        <dbReference type="ARBA" id="ARBA00022801"/>
    </source>
</evidence>
<reference evidence="13" key="1">
    <citation type="journal article" date="2023" name="Mol. Phylogenet. Evol.">
        <title>Genome-scale phylogeny and comparative genomics of the fungal order Sordariales.</title>
        <authorList>
            <person name="Hensen N."/>
            <person name="Bonometti L."/>
            <person name="Westerberg I."/>
            <person name="Brannstrom I.O."/>
            <person name="Guillou S."/>
            <person name="Cros-Aarteil S."/>
            <person name="Calhoun S."/>
            <person name="Haridas S."/>
            <person name="Kuo A."/>
            <person name="Mondo S."/>
            <person name="Pangilinan J."/>
            <person name="Riley R."/>
            <person name="LaButti K."/>
            <person name="Andreopoulos B."/>
            <person name="Lipzen A."/>
            <person name="Chen C."/>
            <person name="Yan M."/>
            <person name="Daum C."/>
            <person name="Ng V."/>
            <person name="Clum A."/>
            <person name="Steindorff A."/>
            <person name="Ohm R.A."/>
            <person name="Martin F."/>
            <person name="Silar P."/>
            <person name="Natvig D.O."/>
            <person name="Lalanne C."/>
            <person name="Gautier V."/>
            <person name="Ament-Velasquez S.L."/>
            <person name="Kruys A."/>
            <person name="Hutchinson M.I."/>
            <person name="Powell A.J."/>
            <person name="Barry K."/>
            <person name="Miller A.N."/>
            <person name="Grigoriev I.V."/>
            <person name="Debuchy R."/>
            <person name="Gladieux P."/>
            <person name="Hiltunen Thoren M."/>
            <person name="Johannesson H."/>
        </authorList>
    </citation>
    <scope>NUCLEOTIDE SEQUENCE</scope>
    <source>
        <strain evidence="13">PSN243</strain>
    </source>
</reference>
<organism evidence="13 14">
    <name type="scientific">Podospora aff. communis PSN243</name>
    <dbReference type="NCBI Taxonomy" id="3040156"/>
    <lineage>
        <taxon>Eukaryota</taxon>
        <taxon>Fungi</taxon>
        <taxon>Dikarya</taxon>
        <taxon>Ascomycota</taxon>
        <taxon>Pezizomycotina</taxon>
        <taxon>Sordariomycetes</taxon>
        <taxon>Sordariomycetidae</taxon>
        <taxon>Sordariales</taxon>
        <taxon>Podosporaceae</taxon>
        <taxon>Podospora</taxon>
    </lineage>
</organism>
<feature type="compositionally biased region" description="Pro residues" evidence="10">
    <location>
        <begin position="303"/>
        <end position="317"/>
    </location>
</feature>
<evidence type="ECO:0000256" key="3">
    <source>
        <dbReference type="ARBA" id="ARBA00022729"/>
    </source>
</evidence>
<dbReference type="Pfam" id="PF01735">
    <property type="entry name" value="PLA2_B"/>
    <property type="match status" value="3"/>
</dbReference>
<gene>
    <name evidence="13" type="ORF">QBC34DRAFT_438878</name>
</gene>
<evidence type="ECO:0000256" key="6">
    <source>
        <dbReference type="ARBA" id="ARBA00023098"/>
    </source>
</evidence>
<evidence type="ECO:0000256" key="9">
    <source>
        <dbReference type="RuleBase" id="RU362103"/>
    </source>
</evidence>
<evidence type="ECO:0000313" key="13">
    <source>
        <dbReference type="EMBL" id="KAK4448761.1"/>
    </source>
</evidence>
<comment type="caution">
    <text evidence="13">The sequence shown here is derived from an EMBL/GenBank/DDBJ whole genome shotgun (WGS) entry which is preliminary data.</text>
</comment>
<dbReference type="SMART" id="SM00022">
    <property type="entry name" value="PLAc"/>
    <property type="match status" value="1"/>
</dbReference>
<feature type="compositionally biased region" description="Low complexity" evidence="10">
    <location>
        <begin position="318"/>
        <end position="337"/>
    </location>
</feature>
<dbReference type="GO" id="GO:0005783">
    <property type="term" value="C:endoplasmic reticulum"/>
    <property type="evidence" value="ECO:0007669"/>
    <property type="project" value="TreeGrafter"/>
</dbReference>
<feature type="domain" description="PLA2c" evidence="12">
    <location>
        <begin position="4"/>
        <end position="462"/>
    </location>
</feature>
<dbReference type="Gene3D" id="3.40.1090.10">
    <property type="entry name" value="Cytosolic phospholipase A2 catalytic domain"/>
    <property type="match status" value="2"/>
</dbReference>
<dbReference type="PROSITE" id="PS51210">
    <property type="entry name" value="PLA2C"/>
    <property type="match status" value="1"/>
</dbReference>
<dbReference type="GO" id="GO:0005829">
    <property type="term" value="C:cytosol"/>
    <property type="evidence" value="ECO:0007669"/>
    <property type="project" value="TreeGrafter"/>
</dbReference>
<evidence type="ECO:0000259" key="12">
    <source>
        <dbReference type="PROSITE" id="PS51210"/>
    </source>
</evidence>
<accession>A0AAV9GQ25</accession>
<evidence type="ECO:0000313" key="14">
    <source>
        <dbReference type="Proteomes" id="UP001321760"/>
    </source>
</evidence>
<keyword evidence="5 8" id="KW-0442">Lipid degradation</keyword>
<comment type="similarity">
    <text evidence="1 9">Belongs to the lysophospholipase family.</text>
</comment>
<evidence type="ECO:0000256" key="1">
    <source>
        <dbReference type="ARBA" id="ARBA00008780"/>
    </source>
</evidence>
<dbReference type="PANTHER" id="PTHR10728:SF33">
    <property type="entry name" value="LYSOPHOSPHOLIPASE 1-RELATED"/>
    <property type="match status" value="1"/>
</dbReference>
<name>A0AAV9GQ25_9PEZI</name>
<dbReference type="InterPro" id="IPR002642">
    <property type="entry name" value="LysoPLipase_cat_dom"/>
</dbReference>
<feature type="transmembrane region" description="Helical" evidence="11">
    <location>
        <begin position="485"/>
        <end position="512"/>
    </location>
</feature>
<dbReference type="GO" id="GO:0004623">
    <property type="term" value="F:phospholipase A2 activity"/>
    <property type="evidence" value="ECO:0007669"/>
    <property type="project" value="TreeGrafter"/>
</dbReference>
<keyword evidence="14" id="KW-1185">Reference proteome</keyword>
<dbReference type="AlphaFoldDB" id="A0AAV9GQ25"/>
<dbReference type="EMBL" id="MU865941">
    <property type="protein sequence ID" value="KAK4448761.1"/>
    <property type="molecule type" value="Genomic_DNA"/>
</dbReference>
<dbReference type="SUPFAM" id="SSF52151">
    <property type="entry name" value="FabD/lysophospholipase-like"/>
    <property type="match status" value="1"/>
</dbReference>
<comment type="catalytic activity">
    <reaction evidence="9">
        <text>a 1-acyl-sn-glycero-3-phosphocholine + H2O = sn-glycerol 3-phosphocholine + a fatty acid + H(+)</text>
        <dbReference type="Rhea" id="RHEA:15177"/>
        <dbReference type="ChEBI" id="CHEBI:15377"/>
        <dbReference type="ChEBI" id="CHEBI:15378"/>
        <dbReference type="ChEBI" id="CHEBI:16870"/>
        <dbReference type="ChEBI" id="CHEBI:28868"/>
        <dbReference type="ChEBI" id="CHEBI:58168"/>
        <dbReference type="EC" id="3.1.1.5"/>
    </reaction>
</comment>
<reference evidence="13" key="2">
    <citation type="submission" date="2023-05" db="EMBL/GenBank/DDBJ databases">
        <authorList>
            <consortium name="Lawrence Berkeley National Laboratory"/>
            <person name="Steindorff A."/>
            <person name="Hensen N."/>
            <person name="Bonometti L."/>
            <person name="Westerberg I."/>
            <person name="Brannstrom I.O."/>
            <person name="Guillou S."/>
            <person name="Cros-Aarteil S."/>
            <person name="Calhoun S."/>
            <person name="Haridas S."/>
            <person name="Kuo A."/>
            <person name="Mondo S."/>
            <person name="Pangilinan J."/>
            <person name="Riley R."/>
            <person name="Labutti K."/>
            <person name="Andreopoulos B."/>
            <person name="Lipzen A."/>
            <person name="Chen C."/>
            <person name="Yanf M."/>
            <person name="Daum C."/>
            <person name="Ng V."/>
            <person name="Clum A."/>
            <person name="Ohm R."/>
            <person name="Martin F."/>
            <person name="Silar P."/>
            <person name="Natvig D."/>
            <person name="Lalanne C."/>
            <person name="Gautier V."/>
            <person name="Ament-Velasquez S.L."/>
            <person name="Kruys A."/>
            <person name="Hutchinson M.I."/>
            <person name="Powell A.J."/>
            <person name="Barry K."/>
            <person name="Miller A.N."/>
            <person name="Grigoriev I.V."/>
            <person name="Debuchy R."/>
            <person name="Gladieux P."/>
            <person name="Thoren M.H."/>
            <person name="Johannesson H."/>
        </authorList>
    </citation>
    <scope>NUCLEOTIDE SEQUENCE</scope>
    <source>
        <strain evidence="13">PSN243</strain>
    </source>
</reference>
<keyword evidence="4 8" id="KW-0378">Hydrolase</keyword>
<evidence type="ECO:0000256" key="7">
    <source>
        <dbReference type="ARBA" id="ARBA00023180"/>
    </source>
</evidence>
<sequence length="513" mass="54818">MAGTCPAERPVVRPAEGLSADESRWLGQREKATHSALVSVLERTNIGNIDVRAYLQDIVDDGGTLPRIGIAVSGGGYRALMNGAGALGAFHNRTTASTEVGGLGGILQASTYLSGLSGGSWLVGSLYMANFTSVQSIVGATSGPLSQLWQFNETIIEGPATLSTRDYYQQIQDAVDAKANAGYHTTITNTWGRSPSPAYTLSSAFDNGTLAPDAPCVRGVDNIGFIVGTSSSLFNQAFLQLGRASLDGFIPEFFVRSLNNTLADISEENTDVASWPKPFFGYRPADNPNAESRTLDLVDGAPPTRPPTGPTAPPSSPPLAARPLAAPTSAPPRRIASPPFPPSAHTFVNLGLNRRPTFFGCNPDLTGTASPPGPLIVYLPNAPYSYFSNETTFQMEYTPEEWRTIMRNGADGVTLANSSLDAQWPARVGCAILERSLRRTGTKFPSKCDECFARYCWNGTVNETTPAEVYSPAMILTSSAGRRGVGWWLVGWGLVGWGFQALVAWLVVLVVWI</sequence>
<dbReference type="InterPro" id="IPR016035">
    <property type="entry name" value="Acyl_Trfase/lysoPLipase"/>
</dbReference>
<dbReference type="Proteomes" id="UP001321760">
    <property type="component" value="Unassembled WGS sequence"/>
</dbReference>
<dbReference type="GO" id="GO:0046475">
    <property type="term" value="P:glycerophospholipid catabolic process"/>
    <property type="evidence" value="ECO:0007669"/>
    <property type="project" value="TreeGrafter"/>
</dbReference>
<feature type="region of interest" description="Disordered" evidence="10">
    <location>
        <begin position="283"/>
        <end position="340"/>
    </location>
</feature>
<dbReference type="PANTHER" id="PTHR10728">
    <property type="entry name" value="CYTOSOLIC PHOSPHOLIPASE A2"/>
    <property type="match status" value="1"/>
</dbReference>
<evidence type="ECO:0000256" key="8">
    <source>
        <dbReference type="PROSITE-ProRule" id="PRU00555"/>
    </source>
</evidence>
<keyword evidence="3" id="KW-0732">Signal</keyword>
<evidence type="ECO:0000256" key="5">
    <source>
        <dbReference type="ARBA" id="ARBA00022963"/>
    </source>
</evidence>
<evidence type="ECO:0000256" key="10">
    <source>
        <dbReference type="SAM" id="MobiDB-lite"/>
    </source>
</evidence>